<comment type="caution">
    <text evidence="1">The sequence shown here is derived from an EMBL/GenBank/DDBJ whole genome shotgun (WGS) entry which is preliminary data.</text>
</comment>
<evidence type="ECO:0000313" key="2">
    <source>
        <dbReference type="Proteomes" id="UP001210925"/>
    </source>
</evidence>
<name>A0AAD5UIT5_9FUNG</name>
<proteinExistence type="predicted"/>
<dbReference type="Proteomes" id="UP001210925">
    <property type="component" value="Unassembled WGS sequence"/>
</dbReference>
<accession>A0AAD5UIT5</accession>
<dbReference type="AlphaFoldDB" id="A0AAD5UIT5"/>
<gene>
    <name evidence="1" type="ORF">HK103_002526</name>
</gene>
<reference evidence="1" key="1">
    <citation type="submission" date="2020-05" db="EMBL/GenBank/DDBJ databases">
        <title>Phylogenomic resolution of chytrid fungi.</title>
        <authorList>
            <person name="Stajich J.E."/>
            <person name="Amses K."/>
            <person name="Simmons R."/>
            <person name="Seto K."/>
            <person name="Myers J."/>
            <person name="Bonds A."/>
            <person name="Quandt C.A."/>
            <person name="Barry K."/>
            <person name="Liu P."/>
            <person name="Grigoriev I."/>
            <person name="Longcore J.E."/>
            <person name="James T.Y."/>
        </authorList>
    </citation>
    <scope>NUCLEOTIDE SEQUENCE</scope>
    <source>
        <strain evidence="1">PLAUS21</strain>
    </source>
</reference>
<evidence type="ECO:0000313" key="1">
    <source>
        <dbReference type="EMBL" id="KAJ3259328.1"/>
    </source>
</evidence>
<protein>
    <recommendedName>
        <fullName evidence="3">Protein kinase domain-containing protein</fullName>
    </recommendedName>
</protein>
<sequence length="313" mass="36274">MDLFQYARIEPYPCTDFEDENFEIEVKKRAYAIWEGKVVNGDPNADDQIANYYQALVQYRRDLSPETIIADRVPTPVDHFHIDLANPLQGGTFSVFNATHRFAPIALVAKVYPGLYNQERRNYAIAEINSNFRTRQYDWMPLCQFRSWSYDSDRCLLWLFFKRIDGQVLCRDIAIDFDFDQRTLWLKTLIFALASSHICGVFHQDISDLGTEGNVNVMIDNDRQLFLIDFNDANIPNTDEEAISNFGRDREGLNNFIDDHLFVNDVPPEIISLINNQNPLTLNECKQCLWNILKNDGYKFPHGVGGLLQILNN</sequence>
<evidence type="ECO:0008006" key="3">
    <source>
        <dbReference type="Google" id="ProtNLM"/>
    </source>
</evidence>
<dbReference type="SUPFAM" id="SSF56112">
    <property type="entry name" value="Protein kinase-like (PK-like)"/>
    <property type="match status" value="1"/>
</dbReference>
<organism evidence="1 2">
    <name type="scientific">Boothiomyces macroporosus</name>
    <dbReference type="NCBI Taxonomy" id="261099"/>
    <lineage>
        <taxon>Eukaryota</taxon>
        <taxon>Fungi</taxon>
        <taxon>Fungi incertae sedis</taxon>
        <taxon>Chytridiomycota</taxon>
        <taxon>Chytridiomycota incertae sedis</taxon>
        <taxon>Chytridiomycetes</taxon>
        <taxon>Rhizophydiales</taxon>
        <taxon>Terramycetaceae</taxon>
        <taxon>Boothiomyces</taxon>
    </lineage>
</organism>
<keyword evidence="2" id="KW-1185">Reference proteome</keyword>
<dbReference type="InterPro" id="IPR011009">
    <property type="entry name" value="Kinase-like_dom_sf"/>
</dbReference>
<dbReference type="EMBL" id="JADGKB010000019">
    <property type="protein sequence ID" value="KAJ3259328.1"/>
    <property type="molecule type" value="Genomic_DNA"/>
</dbReference>